<keyword evidence="4" id="KW-1185">Reference proteome</keyword>
<evidence type="ECO:0008006" key="5">
    <source>
        <dbReference type="Google" id="ProtNLM"/>
    </source>
</evidence>
<evidence type="ECO:0000313" key="3">
    <source>
        <dbReference type="EMBL" id="ONK68544.1"/>
    </source>
</evidence>
<keyword evidence="1" id="KW-0560">Oxidoreductase</keyword>
<dbReference type="InterPro" id="IPR050425">
    <property type="entry name" value="NAD(P)_dehydrat-like"/>
</dbReference>
<reference evidence="4" key="1">
    <citation type="journal article" date="2017" name="Nat. Commun.">
        <title>The asparagus genome sheds light on the origin and evolution of a young Y chromosome.</title>
        <authorList>
            <person name="Harkess A."/>
            <person name="Zhou J."/>
            <person name="Xu C."/>
            <person name="Bowers J.E."/>
            <person name="Van der Hulst R."/>
            <person name="Ayyampalayam S."/>
            <person name="Mercati F."/>
            <person name="Riccardi P."/>
            <person name="McKain M.R."/>
            <person name="Kakrana A."/>
            <person name="Tang H."/>
            <person name="Ray J."/>
            <person name="Groenendijk J."/>
            <person name="Arikit S."/>
            <person name="Mathioni S.M."/>
            <person name="Nakano M."/>
            <person name="Shan H."/>
            <person name="Telgmann-Rauber A."/>
            <person name="Kanno A."/>
            <person name="Yue Z."/>
            <person name="Chen H."/>
            <person name="Li W."/>
            <person name="Chen Y."/>
            <person name="Xu X."/>
            <person name="Zhang Y."/>
            <person name="Luo S."/>
            <person name="Chen H."/>
            <person name="Gao J."/>
            <person name="Mao Z."/>
            <person name="Pires J.C."/>
            <person name="Luo M."/>
            <person name="Kudrna D."/>
            <person name="Wing R.A."/>
            <person name="Meyers B.C."/>
            <person name="Yi K."/>
            <person name="Kong H."/>
            <person name="Lavrijsen P."/>
            <person name="Sunseri F."/>
            <person name="Falavigna A."/>
            <person name="Ye Y."/>
            <person name="Leebens-Mack J.H."/>
            <person name="Chen G."/>
        </authorList>
    </citation>
    <scope>NUCLEOTIDE SEQUENCE [LARGE SCALE GENOMIC DNA]</scope>
    <source>
        <strain evidence="4">cv. DH0086</strain>
    </source>
</reference>
<dbReference type="OMA" id="ENCWADE"/>
<evidence type="ECO:0000313" key="4">
    <source>
        <dbReference type="Proteomes" id="UP000243459"/>
    </source>
</evidence>
<dbReference type="Proteomes" id="UP000243459">
    <property type="component" value="Chromosome 5"/>
</dbReference>
<sequence length="307" mass="35004">MGVLRSTQSFESEVREFKQEMTLLLKHHHYHQDAGNLWGGERKRARRRDQKPVAVGDDNIFSDEKKGPRTILRLVCVQFSAEDLQKKHMAEIEARTAERVIDACVRSQSVRKCVFTSSLLACVWRRDSPHNERHPTVVDENCWADEGFCRDRKLWFALGKTMAEKAAWRAARGSDVKLVTLCPGLVTGPGFCRRNATASIAYLKGSQEMLRDGLLATIDVSKLADAHVRVYEAMGRTACGRYICFDHIVRRAEDVAELERQLRIPNRTASIAQESDQLPTWFELSKRKVSRLMSSSRRCLHGTYSIP</sequence>
<organism evidence="3 4">
    <name type="scientific">Asparagus officinalis</name>
    <name type="common">Garden asparagus</name>
    <dbReference type="NCBI Taxonomy" id="4686"/>
    <lineage>
        <taxon>Eukaryota</taxon>
        <taxon>Viridiplantae</taxon>
        <taxon>Streptophyta</taxon>
        <taxon>Embryophyta</taxon>
        <taxon>Tracheophyta</taxon>
        <taxon>Spermatophyta</taxon>
        <taxon>Magnoliopsida</taxon>
        <taxon>Liliopsida</taxon>
        <taxon>Asparagales</taxon>
        <taxon>Asparagaceae</taxon>
        <taxon>Asparagoideae</taxon>
        <taxon>Asparagus</taxon>
    </lineage>
</organism>
<dbReference type="Gramene" id="ONK68544">
    <property type="protein sequence ID" value="ONK68544"/>
    <property type="gene ID" value="A4U43_C05F13070"/>
</dbReference>
<dbReference type="SUPFAM" id="SSF51735">
    <property type="entry name" value="NAD(P)-binding Rossmann-fold domains"/>
    <property type="match status" value="1"/>
</dbReference>
<evidence type="ECO:0000256" key="1">
    <source>
        <dbReference type="ARBA" id="ARBA00023002"/>
    </source>
</evidence>
<accession>A0A5P1ERV1</accession>
<protein>
    <recommendedName>
        <fullName evidence="5">3-beta hydroxysteroid dehydrogenase/isomerase domain-containing protein</fullName>
    </recommendedName>
</protein>
<name>A0A5P1ERV1_ASPOF</name>
<dbReference type="EMBL" id="CM007385">
    <property type="protein sequence ID" value="ONK68544.1"/>
    <property type="molecule type" value="Genomic_DNA"/>
</dbReference>
<feature type="region of interest" description="Disordered" evidence="2">
    <location>
        <begin position="36"/>
        <end position="61"/>
    </location>
</feature>
<dbReference type="PANTHER" id="PTHR10366:SF483">
    <property type="entry name" value="CINNAMOYL COA REDUCTASE-LIKE PROTEIN"/>
    <property type="match status" value="1"/>
</dbReference>
<dbReference type="PANTHER" id="PTHR10366">
    <property type="entry name" value="NAD DEPENDENT EPIMERASE/DEHYDRATASE"/>
    <property type="match status" value="1"/>
</dbReference>
<dbReference type="Gene3D" id="3.40.50.720">
    <property type="entry name" value="NAD(P)-binding Rossmann-like Domain"/>
    <property type="match status" value="1"/>
</dbReference>
<evidence type="ECO:0000256" key="2">
    <source>
        <dbReference type="SAM" id="MobiDB-lite"/>
    </source>
</evidence>
<gene>
    <name evidence="3" type="ORF">A4U43_C05F13070</name>
</gene>
<dbReference type="InterPro" id="IPR036291">
    <property type="entry name" value="NAD(P)-bd_dom_sf"/>
</dbReference>
<dbReference type="GO" id="GO:0016616">
    <property type="term" value="F:oxidoreductase activity, acting on the CH-OH group of donors, NAD or NADP as acceptor"/>
    <property type="evidence" value="ECO:0007669"/>
    <property type="project" value="TreeGrafter"/>
</dbReference>
<proteinExistence type="predicted"/>
<dbReference type="AlphaFoldDB" id="A0A5P1ERV1"/>